<dbReference type="InterPro" id="IPR016040">
    <property type="entry name" value="NAD(P)-bd_dom"/>
</dbReference>
<dbReference type="NCBIfam" id="TIGR02622">
    <property type="entry name" value="CDP_4_6_dhtase"/>
    <property type="match status" value="1"/>
</dbReference>
<dbReference type="Gene3D" id="3.40.50.720">
    <property type="entry name" value="NAD(P)-binding Rossmann-like Domain"/>
    <property type="match status" value="1"/>
</dbReference>
<comment type="caution">
    <text evidence="2">The sequence shown here is derived from an EMBL/GenBank/DDBJ whole genome shotgun (WGS) entry which is preliminary data.</text>
</comment>
<dbReference type="SUPFAM" id="SSF51735">
    <property type="entry name" value="NAD(P)-binding Rossmann-fold domains"/>
    <property type="match status" value="1"/>
</dbReference>
<dbReference type="RefSeq" id="WP_250933673.1">
    <property type="nucleotide sequence ID" value="NZ_JAMQBK010000133.1"/>
</dbReference>
<evidence type="ECO:0000259" key="1">
    <source>
        <dbReference type="Pfam" id="PF16363"/>
    </source>
</evidence>
<dbReference type="EC" id="4.2.1.45" evidence="2"/>
<evidence type="ECO:0000313" key="2">
    <source>
        <dbReference type="EMBL" id="MCM2375139.1"/>
    </source>
</evidence>
<organism evidence="2 3">
    <name type="scientific">Aporhodopirellula aestuarii</name>
    <dbReference type="NCBI Taxonomy" id="2950107"/>
    <lineage>
        <taxon>Bacteria</taxon>
        <taxon>Pseudomonadati</taxon>
        <taxon>Planctomycetota</taxon>
        <taxon>Planctomycetia</taxon>
        <taxon>Pirellulales</taxon>
        <taxon>Pirellulaceae</taxon>
        <taxon>Aporhodopirellula</taxon>
    </lineage>
</organism>
<dbReference type="Gene3D" id="3.90.25.10">
    <property type="entry name" value="UDP-galactose 4-epimerase, domain 1"/>
    <property type="match status" value="1"/>
</dbReference>
<dbReference type="Proteomes" id="UP001202961">
    <property type="component" value="Unassembled WGS sequence"/>
</dbReference>
<keyword evidence="2" id="KW-0456">Lyase</keyword>
<sequence>MNFANDQTFRGKRVFLTGHTGFKGSWLALWLTRMGAEVTGYAWAPPTQPNHFALAEIEARLHRHYEADIRDAERLQAAMQESCPDLVMHLAAQSVVRTSYQSPRETFDINVMGSISVLDAVAALESPPAVVMVTSDKCYENVEQVWGYRESDALGEHDPYGGSKGAAEIAIRSYRHSFFPVDQISRHGVRLASARAGNVIGGGDWTKDALIVDVFKALASNQPVEIRSPTALRPWQHVLQCLSGYLTLASKLLSNDAANYCSGWNIGPLPGNEIPVMQVVRQFIEHWGGGEVVDASRPGQPNEANILRLAIDKAIWELAWRPCWDVDQAIEKTATWYQHYLHQDQDIAELSLGQIAEYEAAMQTMQISLDRSPVKI</sequence>
<proteinExistence type="predicted"/>
<gene>
    <name evidence="2" type="primary">rfbG</name>
    <name evidence="2" type="ORF">NB063_31335</name>
</gene>
<reference evidence="2 3" key="1">
    <citation type="journal article" date="2022" name="Syst. Appl. Microbiol.">
        <title>Rhodopirellula aestuarii sp. nov., a novel member of the genus Rhodopirellula isolated from brackish sediments collected in the Tagus River estuary, Portugal.</title>
        <authorList>
            <person name="Vitorino I.R."/>
            <person name="Klimek D."/>
            <person name="Calusinska M."/>
            <person name="Lobo-da-Cunha A."/>
            <person name="Vasconcelos V."/>
            <person name="Lage O.M."/>
        </authorList>
    </citation>
    <scope>NUCLEOTIDE SEQUENCE [LARGE SCALE GENOMIC DNA]</scope>
    <source>
        <strain evidence="2 3">ICT_H3.1</strain>
    </source>
</reference>
<dbReference type="EMBL" id="JAMQBK010000133">
    <property type="protein sequence ID" value="MCM2375139.1"/>
    <property type="molecule type" value="Genomic_DNA"/>
</dbReference>
<accession>A0ABT0UDL4</accession>
<dbReference type="InterPro" id="IPR036291">
    <property type="entry name" value="NAD(P)-bd_dom_sf"/>
</dbReference>
<protein>
    <submittedName>
        <fullName evidence="2">CDP-glucose 4,6-dehydratase</fullName>
        <ecNumber evidence="2">4.2.1.45</ecNumber>
    </submittedName>
</protein>
<feature type="domain" description="NAD(P)-binding" evidence="1">
    <location>
        <begin position="16"/>
        <end position="332"/>
    </location>
</feature>
<name>A0ABT0UDL4_9BACT</name>
<dbReference type="Pfam" id="PF16363">
    <property type="entry name" value="GDP_Man_Dehyd"/>
    <property type="match status" value="1"/>
</dbReference>
<dbReference type="GO" id="GO:0047733">
    <property type="term" value="F:CDP-glucose 4,6-dehydratase activity"/>
    <property type="evidence" value="ECO:0007669"/>
    <property type="project" value="UniProtKB-EC"/>
</dbReference>
<evidence type="ECO:0000313" key="3">
    <source>
        <dbReference type="Proteomes" id="UP001202961"/>
    </source>
</evidence>
<keyword evidence="3" id="KW-1185">Reference proteome</keyword>
<dbReference type="PANTHER" id="PTHR43000">
    <property type="entry name" value="DTDP-D-GLUCOSE 4,6-DEHYDRATASE-RELATED"/>
    <property type="match status" value="1"/>
</dbReference>
<dbReference type="InterPro" id="IPR013445">
    <property type="entry name" value="CDP_4_6_deHydtase"/>
</dbReference>